<dbReference type="GO" id="GO:0019867">
    <property type="term" value="C:outer membrane"/>
    <property type="evidence" value="ECO:0007669"/>
    <property type="project" value="InterPro"/>
</dbReference>
<dbReference type="PANTHER" id="PTHR30332">
    <property type="entry name" value="PROBABLE GENERAL SECRETION PATHWAY PROTEIN D"/>
    <property type="match status" value="1"/>
</dbReference>
<feature type="signal peptide" evidence="1">
    <location>
        <begin position="1"/>
        <end position="25"/>
    </location>
</feature>
<dbReference type="Proteomes" id="UP001204445">
    <property type="component" value="Unassembled WGS sequence"/>
</dbReference>
<dbReference type="GO" id="GO:0009306">
    <property type="term" value="P:protein secretion"/>
    <property type="evidence" value="ECO:0007669"/>
    <property type="project" value="InterPro"/>
</dbReference>
<proteinExistence type="predicted"/>
<dbReference type="InterPro" id="IPR050810">
    <property type="entry name" value="Bact_Secretion_Sys_Channel"/>
</dbReference>
<dbReference type="InterPro" id="IPR011514">
    <property type="entry name" value="Secretin_N_2"/>
</dbReference>
<protein>
    <submittedName>
        <fullName evidence="4">MSHA biogenesis protein MshL</fullName>
    </submittedName>
</protein>
<evidence type="ECO:0000313" key="5">
    <source>
        <dbReference type="Proteomes" id="UP001204445"/>
    </source>
</evidence>
<dbReference type="InterPro" id="IPR013358">
    <property type="entry name" value="Pilus_biogenesis_MshL"/>
</dbReference>
<feature type="domain" description="Type II/III secretion system secretin-like" evidence="2">
    <location>
        <begin position="360"/>
        <end position="536"/>
    </location>
</feature>
<dbReference type="EMBL" id="JANUCT010000024">
    <property type="protein sequence ID" value="MCS3904478.1"/>
    <property type="molecule type" value="Genomic_DNA"/>
</dbReference>
<reference evidence="4" key="1">
    <citation type="submission" date="2022-08" db="EMBL/GenBank/DDBJ databases">
        <title>Genomic Encyclopedia of Type Strains, Phase III (KMG-III): the genomes of soil and plant-associated and newly described type strains.</title>
        <authorList>
            <person name="Whitman W."/>
        </authorList>
    </citation>
    <scope>NUCLEOTIDE SEQUENCE</scope>
    <source>
        <strain evidence="4">HMT 1</strain>
    </source>
</reference>
<dbReference type="GO" id="GO:0009297">
    <property type="term" value="P:pilus assembly"/>
    <property type="evidence" value="ECO:0007669"/>
    <property type="project" value="InterPro"/>
</dbReference>
<accession>A0AAE3L4U3</accession>
<dbReference type="PRINTS" id="PR00811">
    <property type="entry name" value="BCTERIALGSPD"/>
</dbReference>
<evidence type="ECO:0000259" key="2">
    <source>
        <dbReference type="Pfam" id="PF00263"/>
    </source>
</evidence>
<keyword evidence="1" id="KW-0732">Signal</keyword>
<dbReference type="Gene3D" id="3.30.1370.130">
    <property type="match status" value="1"/>
</dbReference>
<gene>
    <name evidence="4" type="ORF">J2T55_002514</name>
</gene>
<dbReference type="Pfam" id="PF07655">
    <property type="entry name" value="Secretin_N_2"/>
    <property type="match status" value="1"/>
</dbReference>
<feature type="chain" id="PRO_5042197836" evidence="1">
    <location>
        <begin position="26"/>
        <end position="575"/>
    </location>
</feature>
<dbReference type="GO" id="GO:0015627">
    <property type="term" value="C:type II protein secretion system complex"/>
    <property type="evidence" value="ECO:0007669"/>
    <property type="project" value="TreeGrafter"/>
</dbReference>
<sequence>MNSIYHTKPATGVLLALLLVISGCATGPADQSILDRSRDELKKASDSQSEVEDVPESVRSALIPAVELDAAKVPEMQKDMQRFDISVNNVPANQFFMSLVDETPYNIVVHPEVSGDISLNLNDVTIPEVLEATRDVYGFEFVETSYGFQVLPGRLQARIYQLNHLNIQRRGGSRTIVNSGSVTSGGGGGSSLDEAGQQTAVGGGYSGRFGGNNVTPVLGTEINTNQPETTFWEELRTSVQAIIGSGEGRNVVVNPQSGVVVVRGLPTELREVEAYLEATQLVVQRQVILEAKIIEVTLNERFQTGINWSGVIGSGDSTATISTIGTGTPVDDVLGSLDDFGGAFSMALELNNFSAFIDLLSQQGNVQVLSSPRVATTNNQKAVIKVGSDEFFVTDVSTTAFGGLGTTNANQNVTLTPFFSGIALDVTPQISQDDWVTLHVHPSVSEVEDQIKTLSIGGETQQLPLAQSTVRETDSVVRARSGQVVVIGGLMRDSISDEQQGAPGLSDIPVLGSLFKQTRKQSTKSELVILLRPVVIQGKDAWRETIDESSRSLESLSNTLNNQEWSRNQLPGTDR</sequence>
<dbReference type="InterPro" id="IPR004846">
    <property type="entry name" value="T2SS/T3SS_dom"/>
</dbReference>
<name>A0AAE3L4U3_9GAMM</name>
<organism evidence="4 5">
    <name type="scientific">Methylohalomonas lacus</name>
    <dbReference type="NCBI Taxonomy" id="398773"/>
    <lineage>
        <taxon>Bacteria</taxon>
        <taxon>Pseudomonadati</taxon>
        <taxon>Pseudomonadota</taxon>
        <taxon>Gammaproteobacteria</taxon>
        <taxon>Methylohalomonadales</taxon>
        <taxon>Methylohalomonadaceae</taxon>
        <taxon>Methylohalomonas</taxon>
    </lineage>
</organism>
<keyword evidence="5" id="KW-1185">Reference proteome</keyword>
<feature type="domain" description="Secretin N-terminal" evidence="3">
    <location>
        <begin position="158"/>
        <end position="257"/>
    </location>
</feature>
<comment type="caution">
    <text evidence="4">The sequence shown here is derived from an EMBL/GenBank/DDBJ whole genome shotgun (WGS) entry which is preliminary data.</text>
</comment>
<dbReference type="InterPro" id="IPR001775">
    <property type="entry name" value="GspD/PilQ"/>
</dbReference>
<evidence type="ECO:0000313" key="4">
    <source>
        <dbReference type="EMBL" id="MCS3904478.1"/>
    </source>
</evidence>
<dbReference type="NCBIfam" id="TIGR02519">
    <property type="entry name" value="pilus_MshL"/>
    <property type="match status" value="1"/>
</dbReference>
<dbReference type="Pfam" id="PF00263">
    <property type="entry name" value="Secretin"/>
    <property type="match status" value="1"/>
</dbReference>
<dbReference type="AlphaFoldDB" id="A0AAE3L4U3"/>
<evidence type="ECO:0000256" key="1">
    <source>
        <dbReference type="SAM" id="SignalP"/>
    </source>
</evidence>
<evidence type="ECO:0000259" key="3">
    <source>
        <dbReference type="Pfam" id="PF07655"/>
    </source>
</evidence>
<dbReference type="PANTHER" id="PTHR30332:SF17">
    <property type="entry name" value="TYPE IV PILIATION SYSTEM PROTEIN DR_0774-RELATED"/>
    <property type="match status" value="1"/>
</dbReference>